<accession>A0A401H2C1</accession>
<evidence type="ECO:0000313" key="2">
    <source>
        <dbReference type="Proteomes" id="UP000287166"/>
    </source>
</evidence>
<dbReference type="Proteomes" id="UP000287166">
    <property type="component" value="Unassembled WGS sequence"/>
</dbReference>
<proteinExistence type="predicted"/>
<protein>
    <recommendedName>
        <fullName evidence="3">Arrestin-like N-terminal domain-containing protein</fullName>
    </recommendedName>
</protein>
<dbReference type="Gene3D" id="2.60.40.640">
    <property type="match status" value="1"/>
</dbReference>
<sequence>MDAPAYPGNAAAIDLELPSYARTPSTSWDVPPLNTQHSFHLTKKDGEHWLSLTVVSRAATNVETPMFFQGGLVGGTLMLNLEKEDIIDSVHIALTGQLNYFSHSASYFLNMKRTLWSCSVDQDPEVLADAPNTVKQSGKLKGRYEWPFSFKLPKGVSIVSHIDVDSARKNFRLPPSLSDGISGVRVEYQLAVRVERGRLRSHSKLVVPILFNPLLRPTTPSITRQLAYRENFPLVGADGDPEGWKTLPPVKLRGKIFKSIAVEAACTLSLARPLCYTRGTPIPLMLTIESADQQALDLLATRHAIVVRLVQRTSFGTTMPGFRETSAEEQPLKEVRSRSIGRAVWWPPENEVQLPNRRTLAGEIHIPEAVSPRCHILNFNLDHMVVIEPFQAVGFIPSEKKPLLRESVEIVTAFAEGPRPRAYMPPHYDGEDLEEPRPVGVRVGGFLVWV</sequence>
<organism evidence="1 2">
    <name type="scientific">Sparassis crispa</name>
    <dbReference type="NCBI Taxonomy" id="139825"/>
    <lineage>
        <taxon>Eukaryota</taxon>
        <taxon>Fungi</taxon>
        <taxon>Dikarya</taxon>
        <taxon>Basidiomycota</taxon>
        <taxon>Agaricomycotina</taxon>
        <taxon>Agaricomycetes</taxon>
        <taxon>Polyporales</taxon>
        <taxon>Sparassidaceae</taxon>
        <taxon>Sparassis</taxon>
    </lineage>
</organism>
<dbReference type="EMBL" id="BFAD01000013">
    <property type="protein sequence ID" value="GBE88581.1"/>
    <property type="molecule type" value="Genomic_DNA"/>
</dbReference>
<gene>
    <name evidence="1" type="ORF">SCP_1303980</name>
</gene>
<dbReference type="GeneID" id="38785498"/>
<dbReference type="InterPro" id="IPR014752">
    <property type="entry name" value="Arrestin-like_C"/>
</dbReference>
<dbReference type="InParanoid" id="A0A401H2C1"/>
<keyword evidence="2" id="KW-1185">Reference proteome</keyword>
<dbReference type="AlphaFoldDB" id="A0A401H2C1"/>
<dbReference type="OrthoDB" id="3261578at2759"/>
<dbReference type="RefSeq" id="XP_027619494.1">
    <property type="nucleotide sequence ID" value="XM_027763693.1"/>
</dbReference>
<dbReference type="InterPro" id="IPR014756">
    <property type="entry name" value="Ig_E-set"/>
</dbReference>
<evidence type="ECO:0008006" key="3">
    <source>
        <dbReference type="Google" id="ProtNLM"/>
    </source>
</evidence>
<comment type="caution">
    <text evidence="1">The sequence shown here is derived from an EMBL/GenBank/DDBJ whole genome shotgun (WGS) entry which is preliminary data.</text>
</comment>
<evidence type="ECO:0000313" key="1">
    <source>
        <dbReference type="EMBL" id="GBE88581.1"/>
    </source>
</evidence>
<reference evidence="1 2" key="1">
    <citation type="journal article" date="2018" name="Sci. Rep.">
        <title>Genome sequence of the cauliflower mushroom Sparassis crispa (Hanabiratake) and its association with beneficial usage.</title>
        <authorList>
            <person name="Kiyama R."/>
            <person name="Furutani Y."/>
            <person name="Kawaguchi K."/>
            <person name="Nakanishi T."/>
        </authorList>
    </citation>
    <scope>NUCLEOTIDE SEQUENCE [LARGE SCALE GENOMIC DNA]</scope>
</reference>
<name>A0A401H2C1_9APHY</name>
<dbReference type="SUPFAM" id="SSF81296">
    <property type="entry name" value="E set domains"/>
    <property type="match status" value="1"/>
</dbReference>